<keyword evidence="5" id="KW-1185">Reference proteome</keyword>
<comment type="similarity">
    <text evidence="1">Belongs to the PhzF family.</text>
</comment>
<dbReference type="KEGG" id="sphj:BSL82_00250"/>
<protein>
    <submittedName>
        <fullName evidence="4">PhzF family phenazine biosynthesis protein</fullName>
    </submittedName>
</protein>
<dbReference type="GO" id="GO:0016853">
    <property type="term" value="F:isomerase activity"/>
    <property type="evidence" value="ECO:0007669"/>
    <property type="project" value="UniProtKB-KW"/>
</dbReference>
<gene>
    <name evidence="4" type="ORF">BSL82_00250</name>
</gene>
<dbReference type="SUPFAM" id="SSF54506">
    <property type="entry name" value="Diaminopimelate epimerase-like"/>
    <property type="match status" value="1"/>
</dbReference>
<dbReference type="PIRSF" id="PIRSF016184">
    <property type="entry name" value="PhzC_PhzF"/>
    <property type="match status" value="1"/>
</dbReference>
<dbReference type="EMBL" id="CP018221">
    <property type="protein sequence ID" value="API57923.1"/>
    <property type="molecule type" value="Genomic_DNA"/>
</dbReference>
<dbReference type="OrthoDB" id="9788221at2"/>
<dbReference type="Pfam" id="PF02567">
    <property type="entry name" value="PhzC-PhzF"/>
    <property type="match status" value="1"/>
</dbReference>
<evidence type="ECO:0000313" key="4">
    <source>
        <dbReference type="EMBL" id="API57923.1"/>
    </source>
</evidence>
<dbReference type="AlphaFoldDB" id="A0A1L3ZQM9"/>
<evidence type="ECO:0000256" key="2">
    <source>
        <dbReference type="ARBA" id="ARBA00023235"/>
    </source>
</evidence>
<reference evidence="5" key="1">
    <citation type="submission" date="2016-11" db="EMBL/GenBank/DDBJ databases">
        <title>Complete Genome Sequence of alachlor-degrading Sphingomonas sp. strain JJ-A5.</title>
        <authorList>
            <person name="Lee H."/>
            <person name="Ka J.-O."/>
        </authorList>
    </citation>
    <scope>NUCLEOTIDE SEQUENCE [LARGE SCALE GENOMIC DNA]</scope>
    <source>
        <strain evidence="5">JJ-A5</strain>
    </source>
</reference>
<dbReference type="PANTHER" id="PTHR13774:SF17">
    <property type="entry name" value="PHENAZINE BIOSYNTHESIS-LIKE DOMAIN-CONTAINING PROTEIN"/>
    <property type="match status" value="1"/>
</dbReference>
<dbReference type="STRING" id="1921510.BSL82_00250"/>
<proteinExistence type="inferred from homology"/>
<dbReference type="GO" id="GO:0005737">
    <property type="term" value="C:cytoplasm"/>
    <property type="evidence" value="ECO:0007669"/>
    <property type="project" value="TreeGrafter"/>
</dbReference>
<dbReference type="PANTHER" id="PTHR13774">
    <property type="entry name" value="PHENAZINE BIOSYNTHESIS PROTEIN"/>
    <property type="match status" value="1"/>
</dbReference>
<dbReference type="RefSeq" id="WP_072595499.1">
    <property type="nucleotide sequence ID" value="NZ_CP018221.1"/>
</dbReference>
<dbReference type="NCBIfam" id="TIGR00654">
    <property type="entry name" value="PhzF_family"/>
    <property type="match status" value="1"/>
</dbReference>
<feature type="active site" evidence="3">
    <location>
        <position position="47"/>
    </location>
</feature>
<evidence type="ECO:0000256" key="1">
    <source>
        <dbReference type="ARBA" id="ARBA00008270"/>
    </source>
</evidence>
<name>A0A1L3ZQM9_9SPHN</name>
<dbReference type="Proteomes" id="UP000182063">
    <property type="component" value="Chromosome"/>
</dbReference>
<dbReference type="Gene3D" id="3.10.310.10">
    <property type="entry name" value="Diaminopimelate Epimerase, Chain A, domain 1"/>
    <property type="match status" value="2"/>
</dbReference>
<evidence type="ECO:0000313" key="5">
    <source>
        <dbReference type="Proteomes" id="UP000182063"/>
    </source>
</evidence>
<sequence length="265" mass="28416">MTFADFTQVDAFADRPFTGNPAAVIPLDGWLDDSILQAVAAENNLAETAFVVPASGSADYELRWFTPTVEVALCGHATLATGHVLLWRDPGRRVVRFRTRKSGHLEVRRAAGGGYELDLPAWRPSPKPLAKIAAAMGGSPLDTLWHDGGYSVIVYPDEAAIRALSPDFRALRSMGDILYIATARGTATDVVSRVFAPGAGIDEDPVTGAAHCVITPYWAERLGKDRFTAFQASARGGYLTCRLIGERAVLGGNCVTVIEGGFRLP</sequence>
<accession>A0A1L3ZQM9</accession>
<evidence type="ECO:0000256" key="3">
    <source>
        <dbReference type="PIRSR" id="PIRSR016184-1"/>
    </source>
</evidence>
<dbReference type="InterPro" id="IPR003719">
    <property type="entry name" value="Phenazine_PhzF-like"/>
</dbReference>
<organism evidence="4 5">
    <name type="scientific">Tardibacter chloracetimidivorans</name>
    <dbReference type="NCBI Taxonomy" id="1921510"/>
    <lineage>
        <taxon>Bacteria</taxon>
        <taxon>Pseudomonadati</taxon>
        <taxon>Pseudomonadota</taxon>
        <taxon>Alphaproteobacteria</taxon>
        <taxon>Sphingomonadales</taxon>
        <taxon>Sphingomonadaceae</taxon>
        <taxon>Tardibacter</taxon>
    </lineage>
</organism>
<keyword evidence="2" id="KW-0413">Isomerase</keyword>